<organism evidence="1 2">
    <name type="scientific">Archangium violaceum Cb vi76</name>
    <dbReference type="NCBI Taxonomy" id="1406225"/>
    <lineage>
        <taxon>Bacteria</taxon>
        <taxon>Pseudomonadati</taxon>
        <taxon>Myxococcota</taxon>
        <taxon>Myxococcia</taxon>
        <taxon>Myxococcales</taxon>
        <taxon>Cystobacterineae</taxon>
        <taxon>Archangiaceae</taxon>
        <taxon>Archangium</taxon>
    </lineage>
</organism>
<dbReference type="Proteomes" id="UP000028547">
    <property type="component" value="Unassembled WGS sequence"/>
</dbReference>
<proteinExistence type="predicted"/>
<accession>A0A084SPT5</accession>
<reference evidence="1 2" key="1">
    <citation type="submission" date="2014-07" db="EMBL/GenBank/DDBJ databases">
        <title>Draft Genome Sequence of Gephyronic Acid Producer, Cystobacter violaceus Strain Cb vi76.</title>
        <authorList>
            <person name="Stevens D.C."/>
            <person name="Young J."/>
            <person name="Carmichael R."/>
            <person name="Tan J."/>
            <person name="Taylor R.E."/>
        </authorList>
    </citation>
    <scope>NUCLEOTIDE SEQUENCE [LARGE SCALE GENOMIC DNA]</scope>
    <source>
        <strain evidence="1 2">Cb vi76</strain>
    </source>
</reference>
<dbReference type="EMBL" id="JPMI01000209">
    <property type="protein sequence ID" value="KFA90470.1"/>
    <property type="molecule type" value="Genomic_DNA"/>
</dbReference>
<sequence>MKSFVESLLSGMGRGSWLGSRAIGTLLVFAASACGGTPEELPPPPVCPDSAANGVCLTKVRLTYLKPRYDLSQPVFVNNRVPIEFGITATSLDPAAPATRNVAVSFSFVEATPTNPEEPIECASSALDLTLVGNGQEQIFNGFIWPTSLCGALIGKTVNLRVAFDGDEPGTGIDYPAVSFTEAARGAEPNQACRSAVDPASPDVNRGCVYPVDIQPTPADGSGKLIDIRYENMDPASSVAILPYADPSATEEDLKPSLVVESTLVVNGRDPYISGLAPEAVPPELEASAPGITEDLQFGLDPSELGTLTAMPGRALLRYELAPASAESGWLPLTVGDPNRENGRVDEIVIERLLPGTSNTFAHELFAEGETRAALEENGAWAEVSQFSLRGCFTADFAQEGNAGEANTSDCRTLPIVLVRETPDSSAATSIGFDEEFTRQLGSSDRMSVAVRMLTRNRLDRAGASSRIEGEVELEGKLGRPYSVTIARAVGQATLGVEAAETGYEITVDAFNQRIHSVSESKSILQHEEEFSTAKSFDFPNLGFGFGPVRVGFQISLGGEVGLTTNDSLSISTDTARCASLLQSADALGRCGAISRTITPGFNFTASVEGGINLRIVKAAVVADLKLVNTDFPLEASLAFGQREDGGLMVLGNANWTLGMQLISGDVAIVGRVGIRRFSRTLRVNLFSFGSKRFTRTLLDRSMDVSEVLQ</sequence>
<evidence type="ECO:0008006" key="3">
    <source>
        <dbReference type="Google" id="ProtNLM"/>
    </source>
</evidence>
<evidence type="ECO:0000313" key="2">
    <source>
        <dbReference type="Proteomes" id="UP000028547"/>
    </source>
</evidence>
<name>A0A084SPT5_9BACT</name>
<dbReference type="AlphaFoldDB" id="A0A084SPT5"/>
<evidence type="ECO:0000313" key="1">
    <source>
        <dbReference type="EMBL" id="KFA90470.1"/>
    </source>
</evidence>
<protein>
    <recommendedName>
        <fullName evidence="3">Lipoprotein</fullName>
    </recommendedName>
</protein>
<dbReference type="PROSITE" id="PS51257">
    <property type="entry name" value="PROKAR_LIPOPROTEIN"/>
    <property type="match status" value="1"/>
</dbReference>
<dbReference type="RefSeq" id="WP_043402179.1">
    <property type="nucleotide sequence ID" value="NZ_JPMI01000209.1"/>
</dbReference>
<comment type="caution">
    <text evidence="1">The sequence shown here is derived from an EMBL/GenBank/DDBJ whole genome shotgun (WGS) entry which is preliminary data.</text>
</comment>
<gene>
    <name evidence="1" type="ORF">Q664_28180</name>
</gene>